<feature type="domain" description="Histidine kinase/HSP90-like ATPase" evidence="2">
    <location>
        <begin position="188"/>
        <end position="297"/>
    </location>
</feature>
<evidence type="ECO:0000313" key="4">
    <source>
        <dbReference type="EMBL" id="GIM69393.1"/>
    </source>
</evidence>
<dbReference type="InterPro" id="IPR025847">
    <property type="entry name" value="MEDS_domain"/>
</dbReference>
<protein>
    <submittedName>
        <fullName evidence="4">Anti-sigma regulatory factor</fullName>
    </submittedName>
</protein>
<keyword evidence="1" id="KW-0723">Serine/threonine-protein kinase</keyword>
<name>A0A919SCL9_9ACTN</name>
<keyword evidence="5" id="KW-1185">Reference proteome</keyword>
<dbReference type="InterPro" id="IPR047718">
    <property type="entry name" value="RsbA-like_anti_sig"/>
</dbReference>
<dbReference type="Pfam" id="PF13581">
    <property type="entry name" value="HATPase_c_2"/>
    <property type="match status" value="1"/>
</dbReference>
<dbReference type="NCBIfam" id="NF041045">
    <property type="entry name" value="RsbA_anti_sig"/>
    <property type="match status" value="1"/>
</dbReference>
<organism evidence="4 5">
    <name type="scientific">Winogradskya consettensis</name>
    <dbReference type="NCBI Taxonomy" id="113560"/>
    <lineage>
        <taxon>Bacteria</taxon>
        <taxon>Bacillati</taxon>
        <taxon>Actinomycetota</taxon>
        <taxon>Actinomycetes</taxon>
        <taxon>Micromonosporales</taxon>
        <taxon>Micromonosporaceae</taxon>
        <taxon>Winogradskya</taxon>
    </lineage>
</organism>
<dbReference type="InterPro" id="IPR050267">
    <property type="entry name" value="Anti-sigma-factor_SerPK"/>
</dbReference>
<comment type="caution">
    <text evidence="4">The sequence shown here is derived from an EMBL/GenBank/DDBJ whole genome shotgun (WGS) entry which is preliminary data.</text>
</comment>
<dbReference type="Gene3D" id="3.30.565.10">
    <property type="entry name" value="Histidine kinase-like ATPase, C-terminal domain"/>
    <property type="match status" value="1"/>
</dbReference>
<keyword evidence="1" id="KW-0808">Transferase</keyword>
<dbReference type="AlphaFoldDB" id="A0A919SCL9"/>
<dbReference type="InterPro" id="IPR003594">
    <property type="entry name" value="HATPase_dom"/>
</dbReference>
<gene>
    <name evidence="4" type="ORF">Aco04nite_15130</name>
</gene>
<evidence type="ECO:0000313" key="5">
    <source>
        <dbReference type="Proteomes" id="UP000680865"/>
    </source>
</evidence>
<evidence type="ECO:0000256" key="1">
    <source>
        <dbReference type="ARBA" id="ARBA00022527"/>
    </source>
</evidence>
<feature type="domain" description="MEDS" evidence="3">
    <location>
        <begin position="5"/>
        <end position="146"/>
    </location>
</feature>
<evidence type="ECO:0000259" key="3">
    <source>
        <dbReference type="Pfam" id="PF14417"/>
    </source>
</evidence>
<dbReference type="GO" id="GO:0004674">
    <property type="term" value="F:protein serine/threonine kinase activity"/>
    <property type="evidence" value="ECO:0007669"/>
    <property type="project" value="UniProtKB-KW"/>
</dbReference>
<dbReference type="PANTHER" id="PTHR35526:SF3">
    <property type="entry name" value="ANTI-SIGMA-F FACTOR RSBW"/>
    <property type="match status" value="1"/>
</dbReference>
<dbReference type="Proteomes" id="UP000680865">
    <property type="component" value="Unassembled WGS sequence"/>
</dbReference>
<reference evidence="4" key="1">
    <citation type="submission" date="2021-03" db="EMBL/GenBank/DDBJ databases">
        <title>Whole genome shotgun sequence of Actinoplanes consettensis NBRC 14913.</title>
        <authorList>
            <person name="Komaki H."/>
            <person name="Tamura T."/>
        </authorList>
    </citation>
    <scope>NUCLEOTIDE SEQUENCE</scope>
    <source>
        <strain evidence="4">NBRC 14913</strain>
    </source>
</reference>
<dbReference type="RefSeq" id="WP_212996420.1">
    <property type="nucleotide sequence ID" value="NZ_BAAATW010000001.1"/>
</dbReference>
<accession>A0A919SCL9</accession>
<sequence>MAFSHSAFLYDSDSAYASTLTRFVREALADDEAVAVAAAPDRIGLLREALDDDAEAVRFLPADEWYVRPVRTIAGWAHILKAAAASGRSYTRMIGQIPYGGEPSTWVRFEAALNRSLAGSDAHLLCPYDRRTLPAELVAAAGRTHPRVHDGIWLDSAGYQPPENLLAELPEPPWPVAGEPALTMPIVDSVAELRAEIRGRAGAESWLPPDRVESLMLALSELATNGIRHGGIHRELRIWVTSEAVIGEVTDDGAAPLAPLAGYLPPAPGVAGGMGLWLVHQLCDSMAIHRSDGITRARFALRRSGVSAASPVPATSV</sequence>
<dbReference type="Pfam" id="PF14417">
    <property type="entry name" value="MEDS"/>
    <property type="match status" value="1"/>
</dbReference>
<evidence type="ECO:0000259" key="2">
    <source>
        <dbReference type="Pfam" id="PF13581"/>
    </source>
</evidence>
<dbReference type="CDD" id="cd16936">
    <property type="entry name" value="HATPase_RsbW-like"/>
    <property type="match status" value="1"/>
</dbReference>
<dbReference type="SUPFAM" id="SSF55874">
    <property type="entry name" value="ATPase domain of HSP90 chaperone/DNA topoisomerase II/histidine kinase"/>
    <property type="match status" value="1"/>
</dbReference>
<dbReference type="PANTHER" id="PTHR35526">
    <property type="entry name" value="ANTI-SIGMA-F FACTOR RSBW-RELATED"/>
    <property type="match status" value="1"/>
</dbReference>
<proteinExistence type="predicted"/>
<keyword evidence="1" id="KW-0418">Kinase</keyword>
<dbReference type="InterPro" id="IPR036890">
    <property type="entry name" value="HATPase_C_sf"/>
</dbReference>
<dbReference type="EMBL" id="BOQP01000006">
    <property type="protein sequence ID" value="GIM69393.1"/>
    <property type="molecule type" value="Genomic_DNA"/>
</dbReference>